<sequence>MNAESAELYRVTIRHRSDGAAGYEVFEIEAPDIREALTRTAERFPGQVVESADLVEIRAANPA</sequence>
<gene>
    <name evidence="1" type="ORF">GWO12_04595</name>
</gene>
<dbReference type="Proteomes" id="UP000702544">
    <property type="component" value="Unassembled WGS sequence"/>
</dbReference>
<organism evidence="1 2">
    <name type="scientific">Candidatus Kutchimonas denitrificans</name>
    <dbReference type="NCBI Taxonomy" id="3056748"/>
    <lineage>
        <taxon>Bacteria</taxon>
        <taxon>Pseudomonadati</taxon>
        <taxon>Gemmatimonadota</taxon>
        <taxon>Gemmatimonadia</taxon>
        <taxon>Candidatus Palauibacterales</taxon>
        <taxon>Candidatus Palauibacteraceae</taxon>
        <taxon>Candidatus Kutchimonas</taxon>
    </lineage>
</organism>
<name>A0AAE4Z6B1_9BACT</name>
<comment type="caution">
    <text evidence="1">The sequence shown here is derived from an EMBL/GenBank/DDBJ whole genome shotgun (WGS) entry which is preliminary data.</text>
</comment>
<dbReference type="EMBL" id="JAACAK010000036">
    <property type="protein sequence ID" value="NIR74378.1"/>
    <property type="molecule type" value="Genomic_DNA"/>
</dbReference>
<proteinExistence type="predicted"/>
<protein>
    <submittedName>
        <fullName evidence="1">Uncharacterized protein</fullName>
    </submittedName>
</protein>
<evidence type="ECO:0000313" key="1">
    <source>
        <dbReference type="EMBL" id="NIR74378.1"/>
    </source>
</evidence>
<dbReference type="AlphaFoldDB" id="A0AAE4Z6B1"/>
<accession>A0AAE4Z6B1</accession>
<evidence type="ECO:0000313" key="2">
    <source>
        <dbReference type="Proteomes" id="UP000702544"/>
    </source>
</evidence>
<reference evidence="1 2" key="1">
    <citation type="submission" date="2020-01" db="EMBL/GenBank/DDBJ databases">
        <title>Genomes assembled from Gulf of Kutch pelagic sediment metagenomes.</title>
        <authorList>
            <person name="Chandrashekar M."/>
            <person name="Mahajan M.S."/>
            <person name="Dave K.J."/>
            <person name="Vatsa P."/>
            <person name="Nathani N.M."/>
        </authorList>
    </citation>
    <scope>NUCLEOTIDE SEQUENCE [LARGE SCALE GENOMIC DNA]</scope>
    <source>
        <strain evidence="1">KS3-K002</strain>
    </source>
</reference>